<dbReference type="InterPro" id="IPR000073">
    <property type="entry name" value="AB_hydrolase_1"/>
</dbReference>
<accession>A0ABP0ZKH5</accession>
<proteinExistence type="predicted"/>
<dbReference type="InterPro" id="IPR029058">
    <property type="entry name" value="AB_hydrolase_fold"/>
</dbReference>
<keyword evidence="3" id="KW-1185">Reference proteome</keyword>
<sequence length="501" mass="57759">MLPISQLRLIRRFSLKNASSFTLPQGHKPNKALKTIPFSRCLDIWRKSWSANNLEILQDELVRLMMPVDSSENSNVTVDVKKLTIDKSTKKNEINEVGFKVVNGKDLATKHVVFIHGYGASLGCFARNFQMINQLKKSTSYNYHVHFLDNITFGLSSNPSIDNDAISWRIPATASMKMIDKEDPKHPKKLYRKYYKLIDGFQLDPKNFSEYQQKFKPILQDMENFYCSAIDNWRQASGISKIDFLVGHSFGGFWSGSYALKFPNKVDNVILLSPVGVERNVMAITNPDKITTEIVKPTLDPTSYRFLSRFPILSKNHVLNWYYKIPFLPRLLPLLGPWGVKLYFEMWLPKLSKINKLIAKHGGAQAVFTNTNDLVYGSKREIELIVEYLYNATTRGCNSDLYVKYLLTPATVSKWPLYDKFMHKLQSSHQNLTFNLYLFYGEYDFMNSEAGQKLIEHLNTKVADTGKEFKYDEIAEGGHNLYIDNPFDTNRKISEIILNKE</sequence>
<evidence type="ECO:0000313" key="3">
    <source>
        <dbReference type="Proteomes" id="UP001497383"/>
    </source>
</evidence>
<dbReference type="EMBL" id="OZ022407">
    <property type="protein sequence ID" value="CAK9438011.1"/>
    <property type="molecule type" value="Genomic_DNA"/>
</dbReference>
<organism evidence="2 3">
    <name type="scientific">Lodderomyces beijingensis</name>
    <dbReference type="NCBI Taxonomy" id="1775926"/>
    <lineage>
        <taxon>Eukaryota</taxon>
        <taxon>Fungi</taxon>
        <taxon>Dikarya</taxon>
        <taxon>Ascomycota</taxon>
        <taxon>Saccharomycotina</taxon>
        <taxon>Pichiomycetes</taxon>
        <taxon>Debaryomycetaceae</taxon>
        <taxon>Candida/Lodderomyces clade</taxon>
        <taxon>Lodderomyces</taxon>
    </lineage>
</organism>
<evidence type="ECO:0000259" key="1">
    <source>
        <dbReference type="Pfam" id="PF00561"/>
    </source>
</evidence>
<dbReference type="Gene3D" id="3.40.50.1820">
    <property type="entry name" value="alpha/beta hydrolase"/>
    <property type="match status" value="1"/>
</dbReference>
<dbReference type="RefSeq" id="XP_066829310.1">
    <property type="nucleotide sequence ID" value="XM_066972364.1"/>
</dbReference>
<dbReference type="PANTHER" id="PTHR42886:SF23">
    <property type="entry name" value="1-ACYLGLYCEROL-3-PHOSPHATE O-ACYLTRANSFERASE ICT1-RELATED"/>
    <property type="match status" value="1"/>
</dbReference>
<dbReference type="GeneID" id="92207568"/>
<gene>
    <name evidence="2" type="ORF">LODBEIA_P23720</name>
</gene>
<dbReference type="Pfam" id="PF00561">
    <property type="entry name" value="Abhydrolase_1"/>
    <property type="match status" value="1"/>
</dbReference>
<feature type="domain" description="AB hydrolase-1" evidence="1">
    <location>
        <begin position="110"/>
        <end position="286"/>
    </location>
</feature>
<name>A0ABP0ZKH5_9ASCO</name>
<dbReference type="PANTHER" id="PTHR42886">
    <property type="entry name" value="RE40534P-RELATED"/>
    <property type="match status" value="1"/>
</dbReference>
<reference evidence="2 3" key="1">
    <citation type="submission" date="2024-03" db="EMBL/GenBank/DDBJ databases">
        <authorList>
            <person name="Brejova B."/>
        </authorList>
    </citation>
    <scope>NUCLEOTIDE SEQUENCE [LARGE SCALE GENOMIC DNA]</scope>
    <source>
        <strain evidence="2 3">CBS 14171</strain>
    </source>
</reference>
<dbReference type="Proteomes" id="UP001497383">
    <property type="component" value="Chromosome 3"/>
</dbReference>
<protein>
    <recommendedName>
        <fullName evidence="1">AB hydrolase-1 domain-containing protein</fullName>
    </recommendedName>
</protein>
<evidence type="ECO:0000313" key="2">
    <source>
        <dbReference type="EMBL" id="CAK9438011.1"/>
    </source>
</evidence>
<dbReference type="SUPFAM" id="SSF53474">
    <property type="entry name" value="alpha/beta-Hydrolases"/>
    <property type="match status" value="1"/>
</dbReference>